<dbReference type="GO" id="GO:0000156">
    <property type="term" value="F:phosphorelay response regulator activity"/>
    <property type="evidence" value="ECO:0007669"/>
    <property type="project" value="InterPro"/>
</dbReference>
<name>A0AAD2M8N9_LISMN</name>
<evidence type="ECO:0000256" key="3">
    <source>
        <dbReference type="ARBA" id="ARBA00023159"/>
    </source>
</evidence>
<sequence>MAKIYLIEDNFLHREYLYDQISNVISQKNIYFDLILINDIPNFIRSLSERNISDADIFFLDINLSSFLNGIQIGEIIRNYNLNCFLIFVTAELDKSIDILNLRINPFAYIVKENNTITTIYKQLMHTFDDIIQHLKPVTSEKNIAVKSRGQMHIFKESDINYIQTIEGNRYSTLFKLINNEIVLGTTIAKLKKSLNSANLHTELKSVIINVMNIQEIYRKESLIIFKNEDVLTLTPRLIDKIQAFINNHEML</sequence>
<evidence type="ECO:0000313" key="7">
    <source>
        <dbReference type="Proteomes" id="UP000368805"/>
    </source>
</evidence>
<dbReference type="GO" id="GO:0003677">
    <property type="term" value="F:DNA binding"/>
    <property type="evidence" value="ECO:0007669"/>
    <property type="project" value="InterPro"/>
</dbReference>
<dbReference type="InterPro" id="IPR011006">
    <property type="entry name" value="CheY-like_superfamily"/>
</dbReference>
<keyword evidence="2" id="KW-0902">Two-component regulatory system</keyword>
<keyword evidence="1" id="KW-0963">Cytoplasm</keyword>
<gene>
    <name evidence="5" type="ORF">ARR48_13700</name>
    <name evidence="6" type="ORF">F1788_06005</name>
</gene>
<evidence type="ECO:0000313" key="5">
    <source>
        <dbReference type="EMBL" id="EAE1632849.1"/>
    </source>
</evidence>
<accession>A0AAD2M8N9</accession>
<dbReference type="Proteomes" id="UP000421738">
    <property type="component" value="Unassembled WGS sequence"/>
</dbReference>
<evidence type="ECO:0000256" key="1">
    <source>
        <dbReference type="ARBA" id="ARBA00022490"/>
    </source>
</evidence>
<dbReference type="RefSeq" id="WP_061394540.1">
    <property type="nucleotide sequence ID" value="NZ_CP096155.1"/>
</dbReference>
<dbReference type="SUPFAM" id="SSF52172">
    <property type="entry name" value="CheY-like"/>
    <property type="match status" value="1"/>
</dbReference>
<comment type="caution">
    <text evidence="6">The sequence shown here is derived from an EMBL/GenBank/DDBJ whole genome shotgun (WGS) entry which is preliminary data.</text>
</comment>
<evidence type="ECO:0000313" key="6">
    <source>
        <dbReference type="EMBL" id="ECR7122268.1"/>
    </source>
</evidence>
<reference evidence="5 7" key="1">
    <citation type="submission" date="2018-06" db="EMBL/GenBank/DDBJ databases">
        <authorList>
            <consortium name="GenomeTrakr: Next Generation Sequencing Network for Food Pathogen Tracability"/>
        </authorList>
    </citation>
    <scope>NUCLEOTIDE SEQUENCE [LARGE SCALE GENOMIC DNA]</scope>
    <source>
        <strain evidence="5 7">FDA00006304</strain>
    </source>
</reference>
<reference evidence="6 8" key="2">
    <citation type="submission" date="2019-09" db="EMBL/GenBank/DDBJ databases">
        <authorList>
            <consortium name="PulseNet: The National Subtyping Network for Foodborne Disease Surveillance"/>
            <person name="Tarr C.L."/>
            <person name="Trees E."/>
            <person name="Katz L.S."/>
            <person name="Carleton-Romer H.A."/>
            <person name="Stroika S."/>
            <person name="Kucerova Z."/>
            <person name="Roache K.F."/>
            <person name="Sabol A.L."/>
            <person name="Besser J."/>
            <person name="Gerner-Smidt P."/>
        </authorList>
    </citation>
    <scope>NUCLEOTIDE SEQUENCE [LARGE SCALE GENOMIC DNA]</scope>
    <source>
        <strain evidence="6 8">PNUSAL005666</strain>
    </source>
</reference>
<evidence type="ECO:0000259" key="4">
    <source>
        <dbReference type="Pfam" id="PF04397"/>
    </source>
</evidence>
<dbReference type="EMBL" id="AAAQVA010000006">
    <property type="protein sequence ID" value="EAE1632849.1"/>
    <property type="molecule type" value="Genomic_DNA"/>
</dbReference>
<evidence type="ECO:0000313" key="8">
    <source>
        <dbReference type="Proteomes" id="UP000421738"/>
    </source>
</evidence>
<organism evidence="6 8">
    <name type="scientific">Listeria monocytogenes</name>
    <dbReference type="NCBI Taxonomy" id="1639"/>
    <lineage>
        <taxon>Bacteria</taxon>
        <taxon>Bacillati</taxon>
        <taxon>Bacillota</taxon>
        <taxon>Bacilli</taxon>
        <taxon>Bacillales</taxon>
        <taxon>Listeriaceae</taxon>
        <taxon>Listeria</taxon>
    </lineage>
</organism>
<protein>
    <submittedName>
        <fullName evidence="6">Response regulator</fullName>
    </submittedName>
</protein>
<dbReference type="Gene3D" id="3.40.50.2300">
    <property type="match status" value="1"/>
</dbReference>
<dbReference type="Pfam" id="PF04397">
    <property type="entry name" value="LytTR"/>
    <property type="match status" value="1"/>
</dbReference>
<dbReference type="Gene3D" id="2.40.50.1020">
    <property type="entry name" value="LytTr DNA-binding domain"/>
    <property type="match status" value="1"/>
</dbReference>
<keyword evidence="3" id="KW-0010">Activator</keyword>
<dbReference type="InterPro" id="IPR007492">
    <property type="entry name" value="LytTR_DNA-bd_dom"/>
</dbReference>
<dbReference type="PANTHER" id="PTHR37299">
    <property type="entry name" value="TRANSCRIPTIONAL REGULATOR-RELATED"/>
    <property type="match status" value="1"/>
</dbReference>
<feature type="domain" description="HTH LytTR-type" evidence="4">
    <location>
        <begin position="152"/>
        <end position="244"/>
    </location>
</feature>
<proteinExistence type="predicted"/>
<dbReference type="InterPro" id="IPR046947">
    <property type="entry name" value="LytR-like"/>
</dbReference>
<dbReference type="EMBL" id="AAKHCT010000001">
    <property type="protein sequence ID" value="ECR7122268.1"/>
    <property type="molecule type" value="Genomic_DNA"/>
</dbReference>
<dbReference type="PANTHER" id="PTHR37299:SF3">
    <property type="entry name" value="STAGE 0 SPORULATION PROTEIN A HOMOLOG"/>
    <property type="match status" value="1"/>
</dbReference>
<dbReference type="Proteomes" id="UP000368805">
    <property type="component" value="Unassembled WGS sequence"/>
</dbReference>
<evidence type="ECO:0000256" key="2">
    <source>
        <dbReference type="ARBA" id="ARBA00023012"/>
    </source>
</evidence>
<dbReference type="AlphaFoldDB" id="A0AAD2M8N9"/>